<sequence>MNLFKLLTNCSRYLLYGFVLLLAACDVTEEPLNSNYEIRLEPLQVRVGDESSIRKGDKFALAIYNQDTGLKDFSAALSSDNQSFQADEYTWTLSDPSVASLESEQGYENVITILKPVTFTIDAINSQNKTSITIESIDPLLQQVDIEANNEQIILGNGIELTLFGTFSDDSQSQLLEGIGWSVDDESVAQIDATGKISSLSKGQVVVSAKINNGIGEQLLATKTIEVTPAAIVSLEITGTASTPLGRQIVMQATATFTDNTKIDRSSLVQWEHNSPAIGTFDEFGNFQTTQVGTTAITASIDNGYGSSITAASFSLNVEEKVVDGLTIKPINDTLKTEPLTIAIDKTEFFVVEALYSNLDVADITTDETLVFSSSQSDIATASYDQESEKFQVDTFEVGTVDLTVVKMNRSETQITGTLPLVVNKPLLLSIDVEPVIERYALGLISTWRAMGNFQNNIREDITELVTRNSSSETIASFNSSNPNELIASSVGDTLITASLVNDIGENIISTGFAVSTTSALLTQITIEATDENVWQNELLSIPKGVRTPVRVVGLYTDGTQRDETNVVWTSSNNSLVSIVAVDGFFIEANSTANALGTLTVSATVEGDAGIVSDEINVNVVPAKLDSFSIVLPEEKGLWQGYTQSIQAIGNFSDGVARNISDYVSWSIAPEFESFIGFNSALANTLDLILQGDATLNATFIDVNYNNVETNQNIAFSISPPLLETIEIESYYDSNKDGIGDELISQLAKGQSGVFKAIGHYSDGSTQDISSKVTWDTSDGNVLSIVEAGSGAGRVFAANSSEADVVVTASITNADNIVISQPLNFPVTIAVLESINLVPAALSYGVNVPSGESVQIDIWGIYSDGGYKQIEDVSAAQWQSSNIEVAEVNPTTGFVEILLGEGSVVTISATEVISGKGHSATILLNRIETVFTSIRIEPNTSDTPWIVSLGSQFQFKAFAVYADTTEKEITKEVTTNWSIPNTDEHEVAIINNSDLKGLVTGLTQGDDIVTLTVSSSNRYGDQIFSSAEIIVGAPILELIEVAPTNTKMVAGDTITFEATGYTSDDRFLELTDTVTWSSSNTAIADFNQTNASDLYAKFAGEIEVFAKYTPPGQEEISTTTRVSISAATLRSIEITPTFERFTVSPQPEALFLKGVPDLLIATGIYSNESRSGLNGEVSWSSSNPSVATVDVVGILTPIEEGETVITAELVIDELGESKTIYVDYPIVVGGPLLEYLELSPLSPTTIINLPLQFTAMGFYSDGSSTDLTEEVTWQVGRPGDDVALLIGSMTSGTELGGRFVANKNGFGPISARINNFDGVEISKQTFITVSALTEINITNVRETVYAGQTEEFTAIGKAENGKSIVFTEGLNWHVSGAGGVLVESDENTSVAQVKTASAGLLSVSVDWTLDDNNPISGDIDISVTSPLLTEISIEVDQAAVPDGRTAQLSATGTYSDNSTLDLTDQVAWTTSNSSLADPASDGTISTFDLGEVKIAASITNAESELLSSNVLDFTIGDAVLDTLSLNYPDSEIARGSVIKMVPTGTMTDGTTDLPTTVTWQSSDTSVATVDNGGAVLVLSTANIGSFVTISAKAKESFNSSVDVTATSVITVGNPVLASLAINSIGGSVARGTSSTLTTVGLLTDDTLGLPTPLTWTSSNPAVMSIDATTGVVTVPDSAQIGDVATISVSAPSFIGSSNIISNSTVLSVSAPIVENLSITNGDIGVARGTAITMVPASVMSDSSSAPILSLVDE</sequence>
<evidence type="ECO:0000259" key="1">
    <source>
        <dbReference type="SMART" id="SM00635"/>
    </source>
</evidence>
<feature type="domain" description="BIG2" evidence="1">
    <location>
        <begin position="231"/>
        <end position="311"/>
    </location>
</feature>
<feature type="domain" description="BIG2" evidence="1">
    <location>
        <begin position="831"/>
        <end position="924"/>
    </location>
</feature>
<dbReference type="Proteomes" id="UP001528411">
    <property type="component" value="Unassembled WGS sequence"/>
</dbReference>
<dbReference type="SUPFAM" id="SSF49373">
    <property type="entry name" value="Invasin/intimin cell-adhesion fragments"/>
    <property type="match status" value="3"/>
</dbReference>
<comment type="caution">
    <text evidence="2">The sequence shown here is derived from an EMBL/GenBank/DDBJ whole genome shotgun (WGS) entry which is preliminary data.</text>
</comment>
<dbReference type="InterPro" id="IPR003343">
    <property type="entry name" value="Big_2"/>
</dbReference>
<feature type="domain" description="BIG2" evidence="1">
    <location>
        <begin position="1615"/>
        <end position="1694"/>
    </location>
</feature>
<organism evidence="2 3">
    <name type="scientific">Psychrosphaera algicola</name>
    <dbReference type="NCBI Taxonomy" id="3023714"/>
    <lineage>
        <taxon>Bacteria</taxon>
        <taxon>Pseudomonadati</taxon>
        <taxon>Pseudomonadota</taxon>
        <taxon>Gammaproteobacteria</taxon>
        <taxon>Alteromonadales</taxon>
        <taxon>Pseudoalteromonadaceae</taxon>
        <taxon>Psychrosphaera</taxon>
    </lineage>
</organism>
<reference evidence="2 3" key="1">
    <citation type="submission" date="2023-01" db="EMBL/GenBank/DDBJ databases">
        <title>Psychrosphaera sp. nov., isolated from marine algae.</title>
        <authorList>
            <person name="Bayburt H."/>
            <person name="Choi B.J."/>
            <person name="Kim J.M."/>
            <person name="Choi D.G."/>
            <person name="Jeon C.O."/>
        </authorList>
    </citation>
    <scope>NUCLEOTIDE SEQUENCE [LARGE SCALE GENOMIC DNA]</scope>
    <source>
        <strain evidence="2 3">G1-22</strain>
    </source>
</reference>
<feature type="domain" description="BIG2" evidence="1">
    <location>
        <begin position="737"/>
        <end position="819"/>
    </location>
</feature>
<dbReference type="RefSeq" id="WP_272181447.1">
    <property type="nucleotide sequence ID" value="NZ_JAQOMS010000002.1"/>
</dbReference>
<dbReference type="InterPro" id="IPR008964">
    <property type="entry name" value="Invasin/intimin_cell_adhesion"/>
</dbReference>
<feature type="domain" description="BIG2" evidence="1">
    <location>
        <begin position="1331"/>
        <end position="1419"/>
    </location>
</feature>
<name>A0ABT5FGH3_9GAMM</name>
<dbReference type="Pfam" id="PF02368">
    <property type="entry name" value="Big_2"/>
    <property type="match status" value="1"/>
</dbReference>
<gene>
    <name evidence="2" type="ORF">PN838_17285</name>
</gene>
<keyword evidence="3" id="KW-1185">Reference proteome</keyword>
<dbReference type="SMART" id="SM00635">
    <property type="entry name" value="BID_2"/>
    <property type="match status" value="12"/>
</dbReference>
<evidence type="ECO:0000313" key="2">
    <source>
        <dbReference type="EMBL" id="MDC2890192.1"/>
    </source>
</evidence>
<dbReference type="Pfam" id="PF26182">
    <property type="entry name" value="Ig_NUP210_5th"/>
    <property type="match status" value="1"/>
</dbReference>
<accession>A0ABT5FGH3</accession>
<feature type="domain" description="BIG2" evidence="1">
    <location>
        <begin position="140"/>
        <end position="221"/>
    </location>
</feature>
<feature type="domain" description="BIG2" evidence="1">
    <location>
        <begin position="1137"/>
        <end position="1219"/>
    </location>
</feature>
<dbReference type="Gene3D" id="2.60.40.1080">
    <property type="match status" value="13"/>
</dbReference>
<feature type="domain" description="BIG2" evidence="1">
    <location>
        <begin position="1427"/>
        <end position="1508"/>
    </location>
</feature>
<evidence type="ECO:0000313" key="3">
    <source>
        <dbReference type="Proteomes" id="UP001528411"/>
    </source>
</evidence>
<feature type="domain" description="BIG2" evidence="1">
    <location>
        <begin position="1519"/>
        <end position="1604"/>
    </location>
</feature>
<feature type="domain" description="BIG2" evidence="1">
    <location>
        <begin position="1035"/>
        <end position="1118"/>
    </location>
</feature>
<dbReference type="PROSITE" id="PS51257">
    <property type="entry name" value="PROKAR_LIPOPROTEIN"/>
    <property type="match status" value="1"/>
</dbReference>
<dbReference type="EMBL" id="JAQOMS010000002">
    <property type="protein sequence ID" value="MDC2890192.1"/>
    <property type="molecule type" value="Genomic_DNA"/>
</dbReference>
<feature type="domain" description="BIG2" evidence="1">
    <location>
        <begin position="529"/>
        <end position="612"/>
    </location>
</feature>
<feature type="domain" description="BIG2" evidence="1">
    <location>
        <begin position="930"/>
        <end position="1023"/>
    </location>
</feature>
<protein>
    <submittedName>
        <fullName evidence="2">Ig-like domain-containing protein</fullName>
    </submittedName>
</protein>
<proteinExistence type="predicted"/>